<dbReference type="InterPro" id="IPR016047">
    <property type="entry name" value="M23ase_b-sheet_dom"/>
</dbReference>
<comment type="caution">
    <text evidence="5">The sequence shown here is derived from an EMBL/GenBank/DDBJ whole genome shotgun (WGS) entry which is preliminary data.</text>
</comment>
<dbReference type="PANTHER" id="PTHR21666">
    <property type="entry name" value="PEPTIDASE-RELATED"/>
    <property type="match status" value="1"/>
</dbReference>
<dbReference type="Proteomes" id="UP000772812">
    <property type="component" value="Unassembled WGS sequence"/>
</dbReference>
<dbReference type="CDD" id="cd12797">
    <property type="entry name" value="M23_peptidase"/>
    <property type="match status" value="1"/>
</dbReference>
<evidence type="ECO:0000313" key="5">
    <source>
        <dbReference type="EMBL" id="MBK3331927.1"/>
    </source>
</evidence>
<dbReference type="Gene3D" id="1.20.5.1430">
    <property type="match status" value="1"/>
</dbReference>
<sequence>MIKGDFVKYYIIGLTLVSLTALFLSLNSSGDVKKLKREISQKEQKIQTLKEELKKKDKEIQKLAQEREILLQKLKTIEEKIKKANKTLKRKGIKIRLPQGGKFIPASEGEKLQLYADSLTKNMDKLLKVMSDVPIGVPLYGRITSRFGYRKDPFNGKRAFHSGLDLKARYKQPVFATANGVVEFAGWSPGYGKLVIIRHKYGYKTYYGHLSKIRVKKGRWVKAGTVIGYAGSTGRSTGVHLHYEIRRYGKLINPLRFLYLNRTNSF</sequence>
<keyword evidence="3" id="KW-1133">Transmembrane helix</keyword>
<keyword evidence="3" id="KW-0472">Membrane</keyword>
<evidence type="ECO:0000256" key="3">
    <source>
        <dbReference type="SAM" id="Phobius"/>
    </source>
</evidence>
<evidence type="ECO:0000256" key="1">
    <source>
        <dbReference type="ARBA" id="ARBA00022729"/>
    </source>
</evidence>
<evidence type="ECO:0000259" key="4">
    <source>
        <dbReference type="Pfam" id="PF01551"/>
    </source>
</evidence>
<keyword evidence="6" id="KW-1185">Reference proteome</keyword>
<dbReference type="EMBL" id="JAACYA010000001">
    <property type="protein sequence ID" value="MBK3331927.1"/>
    <property type="molecule type" value="Genomic_DNA"/>
</dbReference>
<dbReference type="Gene3D" id="2.70.70.10">
    <property type="entry name" value="Glucose Permease (Domain IIA)"/>
    <property type="match status" value="1"/>
</dbReference>
<organism evidence="5 6">
    <name type="scientific">Persephonella atlantica</name>
    <dbReference type="NCBI Taxonomy" id="2699429"/>
    <lineage>
        <taxon>Bacteria</taxon>
        <taxon>Pseudomonadati</taxon>
        <taxon>Aquificota</taxon>
        <taxon>Aquificia</taxon>
        <taxon>Aquificales</taxon>
        <taxon>Hydrogenothermaceae</taxon>
        <taxon>Persephonella</taxon>
    </lineage>
</organism>
<keyword evidence="3" id="KW-0812">Transmembrane</keyword>
<feature type="transmembrane region" description="Helical" evidence="3">
    <location>
        <begin position="6"/>
        <end position="26"/>
    </location>
</feature>
<protein>
    <submittedName>
        <fullName evidence="5">Peptidoglycan DD-metalloendopeptidase family protein</fullName>
    </submittedName>
</protein>
<proteinExistence type="predicted"/>
<accession>A0ABS1GG80</accession>
<keyword evidence="1" id="KW-0732">Signal</keyword>
<dbReference type="PANTHER" id="PTHR21666:SF289">
    <property type="entry name" value="L-ALA--D-GLU ENDOPEPTIDASE"/>
    <property type="match status" value="1"/>
</dbReference>
<feature type="coiled-coil region" evidence="2">
    <location>
        <begin position="32"/>
        <end position="94"/>
    </location>
</feature>
<dbReference type="InterPro" id="IPR050570">
    <property type="entry name" value="Cell_wall_metabolism_enzyme"/>
</dbReference>
<reference evidence="5 6" key="1">
    <citation type="journal article" date="2021" name="Syst. Appl. Microbiol.">
        <title>Persephonella atlantica sp. nov.: How to adapt to physico-chemical gradients in high temperature hydrothermal habitats.</title>
        <authorList>
            <person name="Francois D.X."/>
            <person name="Godfroy A."/>
            <person name="Mathien C."/>
            <person name="Aube J."/>
            <person name="Cathalot C."/>
            <person name="Lesongeur F."/>
            <person name="L'Haridon S."/>
            <person name="Philippon X."/>
            <person name="Roussel E.G."/>
        </authorList>
    </citation>
    <scope>NUCLEOTIDE SEQUENCE [LARGE SCALE GENOMIC DNA]</scope>
    <source>
        <strain evidence="5 6">MO1340</strain>
    </source>
</reference>
<dbReference type="SUPFAM" id="SSF51261">
    <property type="entry name" value="Duplicated hybrid motif"/>
    <property type="match status" value="1"/>
</dbReference>
<dbReference type="InterPro" id="IPR011055">
    <property type="entry name" value="Dup_hybrid_motif"/>
</dbReference>
<keyword evidence="2" id="KW-0175">Coiled coil</keyword>
<dbReference type="RefSeq" id="WP_242462838.1">
    <property type="nucleotide sequence ID" value="NZ_JAACYA010000001.1"/>
</dbReference>
<gene>
    <name evidence="5" type="ORF">GWK41_02445</name>
</gene>
<name>A0ABS1GG80_9AQUI</name>
<evidence type="ECO:0000256" key="2">
    <source>
        <dbReference type="SAM" id="Coils"/>
    </source>
</evidence>
<feature type="domain" description="M23ase beta-sheet core" evidence="4">
    <location>
        <begin position="160"/>
        <end position="254"/>
    </location>
</feature>
<evidence type="ECO:0000313" key="6">
    <source>
        <dbReference type="Proteomes" id="UP000772812"/>
    </source>
</evidence>
<dbReference type="Pfam" id="PF01551">
    <property type="entry name" value="Peptidase_M23"/>
    <property type="match status" value="1"/>
</dbReference>